<evidence type="ECO:0000313" key="3">
    <source>
        <dbReference type="Proteomes" id="UP001576774"/>
    </source>
</evidence>
<sequence length="188" mass="21738">MQCPKNQRISLVDGTLSDKLPVKHCPDCQGNWISHTSYEEWILSQPPRLAEPKLIASSSVTDSNFVPSPNDNRAALCPECQHYLTRARVFYNRCFYIERCMHCGGIWCDKGEWEVLEKLGLHTNIEQLFSHEWQSRVREMEYAEKERQATEAKLGAKVASMVFELAEILENHPNGDFGVAYLMRRFNK</sequence>
<name>A0ABV4XEE8_9CYAN</name>
<keyword evidence="3" id="KW-1185">Reference proteome</keyword>
<reference evidence="2 3" key="1">
    <citation type="submission" date="2024-09" db="EMBL/GenBank/DDBJ databases">
        <title>Floridaenema gen nov. (Aerosakkonemataceae, Aerosakkonematales ord. nov., Cyanobacteria) from benthic tropical and subtropical fresh waters, with the description of four new species.</title>
        <authorList>
            <person name="Moretto J.A."/>
            <person name="Berthold D.E."/>
            <person name="Lefler F.W."/>
            <person name="Huang I.-S."/>
            <person name="Laughinghouse H. IV."/>
        </authorList>
    </citation>
    <scope>NUCLEOTIDE SEQUENCE [LARGE SCALE GENOMIC DNA]</scope>
    <source>
        <strain evidence="2 3">BLCC-F46</strain>
    </source>
</reference>
<gene>
    <name evidence="2" type="ORF">ACE1CC_30360</name>
</gene>
<organism evidence="2 3">
    <name type="scientific">Floridaenema aerugineum BLCC-F46</name>
    <dbReference type="NCBI Taxonomy" id="3153654"/>
    <lineage>
        <taxon>Bacteria</taxon>
        <taxon>Bacillati</taxon>
        <taxon>Cyanobacteriota</taxon>
        <taxon>Cyanophyceae</taxon>
        <taxon>Oscillatoriophycideae</taxon>
        <taxon>Aerosakkonematales</taxon>
        <taxon>Aerosakkonemataceae</taxon>
        <taxon>Floridanema</taxon>
        <taxon>Floridanema aerugineum</taxon>
    </lineage>
</organism>
<protein>
    <submittedName>
        <fullName evidence="2">Zf-TFIIB domain-containing protein</fullName>
    </submittedName>
</protein>
<evidence type="ECO:0000259" key="1">
    <source>
        <dbReference type="Pfam" id="PF13453"/>
    </source>
</evidence>
<proteinExistence type="predicted"/>
<evidence type="ECO:0000313" key="2">
    <source>
        <dbReference type="EMBL" id="MFB2881175.1"/>
    </source>
</evidence>
<accession>A0ABV4XEE8</accession>
<feature type="domain" description="Transcription factor zinc-finger" evidence="1">
    <location>
        <begin position="77"/>
        <end position="114"/>
    </location>
</feature>
<dbReference type="Pfam" id="PF13453">
    <property type="entry name" value="Zn_ribbon_TFIIB"/>
    <property type="match status" value="1"/>
</dbReference>
<comment type="caution">
    <text evidence="2">The sequence shown here is derived from an EMBL/GenBank/DDBJ whole genome shotgun (WGS) entry which is preliminary data.</text>
</comment>
<dbReference type="InterPro" id="IPR027392">
    <property type="entry name" value="TF_Znf"/>
</dbReference>
<dbReference type="Proteomes" id="UP001576774">
    <property type="component" value="Unassembled WGS sequence"/>
</dbReference>
<dbReference type="EMBL" id="JBHFNQ010000218">
    <property type="protein sequence ID" value="MFB2881175.1"/>
    <property type="molecule type" value="Genomic_DNA"/>
</dbReference>
<dbReference type="RefSeq" id="WP_413274158.1">
    <property type="nucleotide sequence ID" value="NZ_JBHFNQ010000218.1"/>
</dbReference>